<evidence type="ECO:0000259" key="8">
    <source>
        <dbReference type="PROSITE" id="PS50059"/>
    </source>
</evidence>
<dbReference type="Pfam" id="PF00254">
    <property type="entry name" value="FKBP_C"/>
    <property type="match status" value="1"/>
</dbReference>
<evidence type="ECO:0000256" key="7">
    <source>
        <dbReference type="SAM" id="SignalP"/>
    </source>
</evidence>
<dbReference type="RefSeq" id="WP_169211314.1">
    <property type="nucleotide sequence ID" value="NZ_JAATNW010000006.1"/>
</dbReference>
<evidence type="ECO:0000256" key="5">
    <source>
        <dbReference type="PROSITE-ProRule" id="PRU00277"/>
    </source>
</evidence>
<keyword evidence="10" id="KW-1185">Reference proteome</keyword>
<name>A0ABX1R6K7_9ALTE</name>
<dbReference type="Gene3D" id="1.10.287.460">
    <property type="entry name" value="Peptidyl-prolyl cis-trans isomerase, FKBP-type, N-terminal domain"/>
    <property type="match status" value="1"/>
</dbReference>
<evidence type="ECO:0000256" key="3">
    <source>
        <dbReference type="ARBA" id="ARBA00023110"/>
    </source>
</evidence>
<dbReference type="InterPro" id="IPR001179">
    <property type="entry name" value="PPIase_FKBP_dom"/>
</dbReference>
<evidence type="ECO:0000313" key="10">
    <source>
        <dbReference type="Proteomes" id="UP000709336"/>
    </source>
</evidence>
<feature type="chain" id="PRO_5045932482" description="Peptidyl-prolyl cis-trans isomerase" evidence="7">
    <location>
        <begin position="19"/>
        <end position="265"/>
    </location>
</feature>
<accession>A0ABX1R6K7</accession>
<dbReference type="EMBL" id="JAATNW010000006">
    <property type="protein sequence ID" value="NMH60757.1"/>
    <property type="molecule type" value="Genomic_DNA"/>
</dbReference>
<dbReference type="PANTHER" id="PTHR43811">
    <property type="entry name" value="FKBP-TYPE PEPTIDYL-PROLYL CIS-TRANS ISOMERASE FKPA"/>
    <property type="match status" value="1"/>
</dbReference>
<gene>
    <name evidence="9" type="primary">fkpA</name>
    <name evidence="9" type="ORF">HCJ96_12035</name>
</gene>
<proteinExistence type="inferred from homology"/>
<evidence type="ECO:0000256" key="2">
    <source>
        <dbReference type="ARBA" id="ARBA00006577"/>
    </source>
</evidence>
<dbReference type="PROSITE" id="PS50059">
    <property type="entry name" value="FKBP_PPIASE"/>
    <property type="match status" value="1"/>
</dbReference>
<comment type="similarity">
    <text evidence="2 6">Belongs to the FKBP-type PPIase family.</text>
</comment>
<evidence type="ECO:0000256" key="1">
    <source>
        <dbReference type="ARBA" id="ARBA00000971"/>
    </source>
</evidence>
<protein>
    <recommendedName>
        <fullName evidence="6">Peptidyl-prolyl cis-trans isomerase</fullName>
        <ecNumber evidence="6">5.2.1.8</ecNumber>
    </recommendedName>
</protein>
<reference evidence="9 10" key="1">
    <citation type="submission" date="2020-03" db="EMBL/GenBank/DDBJ databases">
        <title>Alteromonas ponticola sp. nov., isolated from seawater.</title>
        <authorList>
            <person name="Yoon J.-H."/>
            <person name="Kim Y.-O."/>
        </authorList>
    </citation>
    <scope>NUCLEOTIDE SEQUENCE [LARGE SCALE GENOMIC DNA]</scope>
    <source>
        <strain evidence="9 10">MYP5</strain>
    </source>
</reference>
<dbReference type="Proteomes" id="UP000709336">
    <property type="component" value="Unassembled WGS sequence"/>
</dbReference>
<comment type="caution">
    <text evidence="9">The sequence shown here is derived from an EMBL/GenBank/DDBJ whole genome shotgun (WGS) entry which is preliminary data.</text>
</comment>
<dbReference type="InterPro" id="IPR046357">
    <property type="entry name" value="PPIase_dom_sf"/>
</dbReference>
<keyword evidence="3 5" id="KW-0697">Rotamase</keyword>
<dbReference type="Pfam" id="PF01346">
    <property type="entry name" value="FKBP_N"/>
    <property type="match status" value="1"/>
</dbReference>
<comment type="catalytic activity">
    <reaction evidence="1 5 6">
        <text>[protein]-peptidylproline (omega=180) = [protein]-peptidylproline (omega=0)</text>
        <dbReference type="Rhea" id="RHEA:16237"/>
        <dbReference type="Rhea" id="RHEA-COMP:10747"/>
        <dbReference type="Rhea" id="RHEA-COMP:10748"/>
        <dbReference type="ChEBI" id="CHEBI:83833"/>
        <dbReference type="ChEBI" id="CHEBI:83834"/>
        <dbReference type="EC" id="5.2.1.8"/>
    </reaction>
</comment>
<dbReference type="EC" id="5.2.1.8" evidence="6"/>
<dbReference type="InterPro" id="IPR036944">
    <property type="entry name" value="PPIase_FKBP_N_sf"/>
</dbReference>
<evidence type="ECO:0000256" key="6">
    <source>
        <dbReference type="RuleBase" id="RU003915"/>
    </source>
</evidence>
<dbReference type="PROSITE" id="PS51257">
    <property type="entry name" value="PROKAR_LIPOPROTEIN"/>
    <property type="match status" value="1"/>
</dbReference>
<feature type="domain" description="PPIase FKBP-type" evidence="8">
    <location>
        <begin position="171"/>
        <end position="256"/>
    </location>
</feature>
<organism evidence="9 10">
    <name type="scientific">Alteromonas ponticola</name>
    <dbReference type="NCBI Taxonomy" id="2720613"/>
    <lineage>
        <taxon>Bacteria</taxon>
        <taxon>Pseudomonadati</taxon>
        <taxon>Pseudomonadota</taxon>
        <taxon>Gammaproteobacteria</taxon>
        <taxon>Alteromonadales</taxon>
        <taxon>Alteromonadaceae</taxon>
        <taxon>Alteromonas/Salinimonas group</taxon>
        <taxon>Alteromonas</taxon>
    </lineage>
</organism>
<evidence type="ECO:0000313" key="9">
    <source>
        <dbReference type="EMBL" id="NMH60757.1"/>
    </source>
</evidence>
<dbReference type="Gene3D" id="3.10.50.40">
    <property type="match status" value="1"/>
</dbReference>
<keyword evidence="7" id="KW-0732">Signal</keyword>
<sequence>MRKSLVALSTLTALGLFACQPNTNEDNTTATDKADSAEMTASENQSSEMSVVQKQAYAMGASMGLFVHNRAKQQEELGEEMDQAALMQGFEDALNDSLKFSQQEIQQFAQQGEQALRAKQQEMSAKMAEENIAEGKAYLAENAKKEGVKTTDSGLQYEVLTEGEGESPEAEDTVKVHYRGTLLDGTEFDSSYARNEPAVFPLNRVITGWTEGVQLMKEGAKYRFHIPSDLAYGERATGNITPNSTLIFEVELLEVMPRGEEQAPE</sequence>
<dbReference type="InterPro" id="IPR000774">
    <property type="entry name" value="PPIase_FKBP_N"/>
</dbReference>
<keyword evidence="4 5" id="KW-0413">Isomerase</keyword>
<dbReference type="SUPFAM" id="SSF54534">
    <property type="entry name" value="FKBP-like"/>
    <property type="match status" value="1"/>
</dbReference>
<evidence type="ECO:0000256" key="4">
    <source>
        <dbReference type="ARBA" id="ARBA00023235"/>
    </source>
</evidence>
<dbReference type="PANTHER" id="PTHR43811:SF19">
    <property type="entry name" value="39 KDA FK506-BINDING NUCLEAR PROTEIN"/>
    <property type="match status" value="1"/>
</dbReference>
<feature type="signal peptide" evidence="7">
    <location>
        <begin position="1"/>
        <end position="18"/>
    </location>
</feature>
<dbReference type="NCBIfam" id="NF008150">
    <property type="entry name" value="PRK10902.1"/>
    <property type="match status" value="1"/>
</dbReference>
<dbReference type="GO" id="GO:0003755">
    <property type="term" value="F:peptidyl-prolyl cis-trans isomerase activity"/>
    <property type="evidence" value="ECO:0007669"/>
    <property type="project" value="UniProtKB-EC"/>
</dbReference>